<dbReference type="HOGENOM" id="CLU_000445_69_15_7"/>
<evidence type="ECO:0000259" key="2">
    <source>
        <dbReference type="PROSITE" id="PS50110"/>
    </source>
</evidence>
<comment type="caution">
    <text evidence="3">The sequence shown here is derived from an EMBL/GenBank/DDBJ whole genome shotgun (WGS) entry which is preliminary data.</text>
</comment>
<dbReference type="InterPro" id="IPR052048">
    <property type="entry name" value="ST_Response_Regulator"/>
</dbReference>
<keyword evidence="1" id="KW-0597">Phosphoprotein</keyword>
<reference evidence="3 4" key="1">
    <citation type="journal article" date="2012" name="Proc. Natl. Acad. Sci. U.S.A.">
        <title>Genome and physiology of a model Epsilonproteobacterium responsible for sulfide detoxification in marine oxygen depletion zones.</title>
        <authorList>
            <person name="Grote J."/>
            <person name="Schott T."/>
            <person name="Bruckner C.G."/>
            <person name="Glockner F.O."/>
            <person name="Jost G."/>
            <person name="Teeling H."/>
            <person name="Labrenz M."/>
            <person name="Jurgens K."/>
        </authorList>
    </citation>
    <scope>NUCLEOTIDE SEQUENCE [LARGE SCALE GENOMIC DNA]</scope>
    <source>
        <strain evidence="3 4">GD1</strain>
    </source>
</reference>
<dbReference type="PROSITE" id="PS50110">
    <property type="entry name" value="RESPONSE_REGULATORY"/>
    <property type="match status" value="1"/>
</dbReference>
<sequence>MEFTDLKILVVDDSKLARLSLIKAVKNVEPSTEFFEAENGAIAVEIFKKEMPRVVFLDLTMPVMDGYEALIEIMKIDPDSQVIVVSADIQAQARERVLSLGAKNMCAKPINDEKMQNIFINDLII</sequence>
<feature type="modified residue" description="4-aspartylphosphate" evidence="1">
    <location>
        <position position="58"/>
    </location>
</feature>
<accession>B6BGH9</accession>
<feature type="domain" description="Response regulatory" evidence="2">
    <location>
        <begin position="7"/>
        <end position="123"/>
    </location>
</feature>
<dbReference type="eggNOG" id="COG2201">
    <property type="taxonomic scope" value="Bacteria"/>
</dbReference>
<dbReference type="SUPFAM" id="SSF52172">
    <property type="entry name" value="CheY-like"/>
    <property type="match status" value="1"/>
</dbReference>
<gene>
    <name evidence="3" type="ORF">SMGD1_1083</name>
</gene>
<name>B6BGH9_SULGG</name>
<evidence type="ECO:0000256" key="1">
    <source>
        <dbReference type="PROSITE-ProRule" id="PRU00169"/>
    </source>
</evidence>
<dbReference type="OrthoDB" id="9780312at2"/>
<proteinExistence type="predicted"/>
<dbReference type="PANTHER" id="PTHR43228:SF1">
    <property type="entry name" value="TWO-COMPONENT RESPONSE REGULATOR ARR22"/>
    <property type="match status" value="1"/>
</dbReference>
<dbReference type="STRING" id="929558.SMGD1_1083"/>
<dbReference type="PANTHER" id="PTHR43228">
    <property type="entry name" value="TWO-COMPONENT RESPONSE REGULATOR"/>
    <property type="match status" value="1"/>
</dbReference>
<dbReference type="Gene3D" id="3.40.50.2300">
    <property type="match status" value="1"/>
</dbReference>
<evidence type="ECO:0000313" key="4">
    <source>
        <dbReference type="Proteomes" id="UP000006431"/>
    </source>
</evidence>
<dbReference type="EMBL" id="AFRZ01000001">
    <property type="protein sequence ID" value="EHP29607.1"/>
    <property type="molecule type" value="Genomic_DNA"/>
</dbReference>
<dbReference type="Pfam" id="PF00072">
    <property type="entry name" value="Response_reg"/>
    <property type="match status" value="1"/>
</dbReference>
<organism evidence="3 4">
    <name type="scientific">Sulfurimonas gotlandica (strain DSM 19862 / JCM 16533 / GD1)</name>
    <dbReference type="NCBI Taxonomy" id="929558"/>
    <lineage>
        <taxon>Bacteria</taxon>
        <taxon>Pseudomonadati</taxon>
        <taxon>Campylobacterota</taxon>
        <taxon>Epsilonproteobacteria</taxon>
        <taxon>Campylobacterales</taxon>
        <taxon>Sulfurimonadaceae</taxon>
        <taxon>Sulfurimonas</taxon>
    </lineage>
</organism>
<evidence type="ECO:0000313" key="3">
    <source>
        <dbReference type="EMBL" id="EHP29607.1"/>
    </source>
</evidence>
<keyword evidence="4" id="KW-1185">Reference proteome</keyword>
<protein>
    <submittedName>
        <fullName evidence="3">Response regulator receiver protein</fullName>
    </submittedName>
</protein>
<dbReference type="PATRIC" id="fig|929558.5.peg.1078"/>
<dbReference type="GO" id="GO:0000160">
    <property type="term" value="P:phosphorelay signal transduction system"/>
    <property type="evidence" value="ECO:0007669"/>
    <property type="project" value="InterPro"/>
</dbReference>
<dbReference type="AlphaFoldDB" id="B6BGH9"/>
<dbReference type="Proteomes" id="UP000006431">
    <property type="component" value="Unassembled WGS sequence"/>
</dbReference>
<accession>H1FYI1</accession>
<dbReference type="InterPro" id="IPR001789">
    <property type="entry name" value="Sig_transdc_resp-reg_receiver"/>
</dbReference>
<dbReference type="InterPro" id="IPR011006">
    <property type="entry name" value="CheY-like_superfamily"/>
</dbReference>
<dbReference type="SMART" id="SM00448">
    <property type="entry name" value="REC"/>
    <property type="match status" value="1"/>
</dbReference>